<accession>A0A6C0IR77</accession>
<organism evidence="1">
    <name type="scientific">viral metagenome</name>
    <dbReference type="NCBI Taxonomy" id="1070528"/>
    <lineage>
        <taxon>unclassified sequences</taxon>
        <taxon>metagenomes</taxon>
        <taxon>organismal metagenomes</taxon>
    </lineage>
</organism>
<proteinExistence type="predicted"/>
<dbReference type="EMBL" id="MN740245">
    <property type="protein sequence ID" value="QHT95754.1"/>
    <property type="molecule type" value="Genomic_DNA"/>
</dbReference>
<reference evidence="1" key="1">
    <citation type="journal article" date="2020" name="Nature">
        <title>Giant virus diversity and host interactions through global metagenomics.</title>
        <authorList>
            <person name="Schulz F."/>
            <person name="Roux S."/>
            <person name="Paez-Espino D."/>
            <person name="Jungbluth S."/>
            <person name="Walsh D.A."/>
            <person name="Denef V.J."/>
            <person name="McMahon K.D."/>
            <person name="Konstantinidis K.T."/>
            <person name="Eloe-Fadrosh E.A."/>
            <person name="Kyrpides N.C."/>
            <person name="Woyke T."/>
        </authorList>
    </citation>
    <scope>NUCLEOTIDE SEQUENCE</scope>
    <source>
        <strain evidence="1">GVMAG-M-3300024301-20</strain>
    </source>
</reference>
<evidence type="ECO:0008006" key="2">
    <source>
        <dbReference type="Google" id="ProtNLM"/>
    </source>
</evidence>
<name>A0A6C0IR77_9ZZZZ</name>
<dbReference type="SUPFAM" id="SSF53448">
    <property type="entry name" value="Nucleotide-diphospho-sugar transferases"/>
    <property type="match status" value="1"/>
</dbReference>
<protein>
    <recommendedName>
        <fullName evidence="2">Methyltransferase domain-containing protein</fullName>
    </recommendedName>
</protein>
<dbReference type="InterPro" id="IPR029063">
    <property type="entry name" value="SAM-dependent_MTases_sf"/>
</dbReference>
<sequence length="735" mass="86222">MNCIFCCVFNDEKYVDMFFILLESLLVYGKLDENTQLLIYTSTEFMNIIKKNELYNENIVFEINDTYNNIDKSCKARLDVFELPSISNYEKILYLDTDILIKGTINNVFNVCKQDILYVLEEGIITDKRDFYGLTLFGNTIHNYNNKTAFTSGILLFNNCETIKKLFYNTKEDIIKRPYNFSCYDQPYIVYNAFKYNLYNNKLLQSYAVNNNINIHSNKIIHHFPGYPGVYTHKINIMTTFLNKLNNHNFKNRIKIYDTKIITTNKSINNKLSIIGICISYKYFDTLQFMLPINHAHFEKLYIVTQPDDLQTINFCKQFNNVIVLFYDFKNNNKTFDKYGALSYTQNIVYSQFPESWYLIIDSDIILPYNLIDILEKTELNSECIYGAIRINVLKSSELLNKKEIVNKNIDWQYNNIIQLKNKPPSILGCFQLYKKHAFCRNDINNAGNGDYYFGYDNFNVFCNIDNIIYFHLGKSGVNWDGKVDSFINDIDISLSNIYYKCHKSINCIYYNKNCQLVKYGNSKNIDNDLWTCSEKMRYDIYDFFKSKPLFKIAEIGSDKGYTTKVLANIFSKVYAVDNNINSINFNKEYNKGTKNIEYVLLDLYKDSWEVLPEDIEVTFIDALHTYDACKSDIMHSIKRFKNLQYIIFDDYGVWKGVRKIIDELINNKILVFERFIGITDVPGPKGVVKNVHEGIICSINKSINKNTKINPNKNTFNNKPTTLVKKNTIQMTFF</sequence>
<dbReference type="Gene3D" id="3.40.50.150">
    <property type="entry name" value="Vaccinia Virus protein VP39"/>
    <property type="match status" value="1"/>
</dbReference>
<dbReference type="InterPro" id="IPR029044">
    <property type="entry name" value="Nucleotide-diphossugar_trans"/>
</dbReference>
<dbReference type="Gene3D" id="3.90.550.10">
    <property type="entry name" value="Spore Coat Polysaccharide Biosynthesis Protein SpsA, Chain A"/>
    <property type="match status" value="1"/>
</dbReference>
<evidence type="ECO:0000313" key="1">
    <source>
        <dbReference type="EMBL" id="QHT95754.1"/>
    </source>
</evidence>
<dbReference type="SUPFAM" id="SSF53335">
    <property type="entry name" value="S-adenosyl-L-methionine-dependent methyltransferases"/>
    <property type="match status" value="1"/>
</dbReference>
<dbReference type="AlphaFoldDB" id="A0A6C0IR77"/>